<dbReference type="EC" id="3.4.23.43" evidence="3"/>
<protein>
    <submittedName>
        <fullName evidence="3">Prepilin peptidase</fullName>
        <ecNumber evidence="3">3.4.23.43</ecNumber>
    </submittedName>
</protein>
<dbReference type="Pfam" id="PF01478">
    <property type="entry name" value="Peptidase_A24"/>
    <property type="match status" value="1"/>
</dbReference>
<gene>
    <name evidence="3" type="ORF">PZ740_09020</name>
</gene>
<feature type="transmembrane region" description="Helical" evidence="1">
    <location>
        <begin position="6"/>
        <end position="23"/>
    </location>
</feature>
<feature type="transmembrane region" description="Helical" evidence="1">
    <location>
        <begin position="83"/>
        <end position="116"/>
    </location>
</feature>
<dbReference type="GO" id="GO:0004190">
    <property type="term" value="F:aspartic-type endopeptidase activity"/>
    <property type="evidence" value="ECO:0007669"/>
    <property type="project" value="UniProtKB-EC"/>
</dbReference>
<evidence type="ECO:0000313" key="4">
    <source>
        <dbReference type="Proteomes" id="UP001301140"/>
    </source>
</evidence>
<feature type="transmembrane region" description="Helical" evidence="1">
    <location>
        <begin position="30"/>
        <end position="48"/>
    </location>
</feature>
<reference evidence="3 4" key="1">
    <citation type="submission" date="2023-03" db="EMBL/GenBank/DDBJ databases">
        <title>YIM 152171 draft genome.</title>
        <authorList>
            <person name="Yang Z."/>
        </authorList>
    </citation>
    <scope>NUCLEOTIDE SEQUENCE [LARGE SCALE GENOMIC DNA]</scope>
    <source>
        <strain evidence="3 4">YIM 152171</strain>
    </source>
</reference>
<dbReference type="Gene3D" id="1.20.120.1220">
    <property type="match status" value="1"/>
</dbReference>
<comment type="caution">
    <text evidence="3">The sequence shown here is derived from an EMBL/GenBank/DDBJ whole genome shotgun (WGS) entry which is preliminary data.</text>
</comment>
<accession>A0AAP4D4X8</accession>
<dbReference type="Proteomes" id="UP001301140">
    <property type="component" value="Unassembled WGS sequence"/>
</dbReference>
<proteinExistence type="predicted"/>
<keyword evidence="3" id="KW-0378">Hydrolase</keyword>
<dbReference type="AlphaFoldDB" id="A0AAP4D4X8"/>
<dbReference type="RefSeq" id="WP_327788939.1">
    <property type="nucleotide sequence ID" value="NZ_JARGEQ010000091.1"/>
</dbReference>
<dbReference type="GO" id="GO:0016020">
    <property type="term" value="C:membrane"/>
    <property type="evidence" value="ECO:0007669"/>
    <property type="project" value="InterPro"/>
</dbReference>
<feature type="domain" description="Prepilin type IV endopeptidase peptidase" evidence="2">
    <location>
        <begin position="13"/>
        <end position="112"/>
    </location>
</feature>
<name>A0AAP4D4X8_9PROT</name>
<dbReference type="InterPro" id="IPR000045">
    <property type="entry name" value="Prepilin_IV_endopep_pep"/>
</dbReference>
<keyword evidence="1" id="KW-0812">Transmembrane</keyword>
<dbReference type="EMBL" id="JARGEQ010000091">
    <property type="protein sequence ID" value="MDF1586524.1"/>
    <property type="molecule type" value="Genomic_DNA"/>
</dbReference>
<evidence type="ECO:0000256" key="1">
    <source>
        <dbReference type="SAM" id="Phobius"/>
    </source>
</evidence>
<keyword evidence="4" id="KW-1185">Reference proteome</keyword>
<evidence type="ECO:0000313" key="3">
    <source>
        <dbReference type="EMBL" id="MDF1586524.1"/>
    </source>
</evidence>
<keyword evidence="1" id="KW-1133">Transmembrane helix</keyword>
<keyword evidence="1" id="KW-0472">Membrane</keyword>
<sequence>MTLDPLQPAGLGFLLLLAHAAWSDVRRRRIPNATVAGLLVLWLGAAFLGASFSWLDPGGALLLLLAGTLLWRRDLLGGGDVKLLAVVGLWLGGSGLLPLLLGSCLAAGVVALAQLALPRLTLVLSHTPLRHGLALLPSEPPVSLPFGLAVGVAAAALWLAPAL</sequence>
<evidence type="ECO:0000259" key="2">
    <source>
        <dbReference type="Pfam" id="PF01478"/>
    </source>
</evidence>
<organism evidence="3 4">
    <name type="scientific">Marinimicrococcus flavescens</name>
    <dbReference type="NCBI Taxonomy" id="3031815"/>
    <lineage>
        <taxon>Bacteria</taxon>
        <taxon>Pseudomonadati</taxon>
        <taxon>Pseudomonadota</taxon>
        <taxon>Alphaproteobacteria</taxon>
        <taxon>Geminicoccales</taxon>
        <taxon>Geminicoccaceae</taxon>
        <taxon>Marinimicrococcus</taxon>
    </lineage>
</organism>